<comment type="function">
    <text evidence="8">The phosphoenolpyruvate-dependent sugar phosphotransferase system (PTS), a major carbohydrate active -transport system, catalyzes the phosphorylation of incoming sugar substrates concomitant with their translocation across the cell membrane.</text>
</comment>
<dbReference type="Proteomes" id="UP000640912">
    <property type="component" value="Unassembled WGS sequence"/>
</dbReference>
<evidence type="ECO:0000256" key="9">
    <source>
        <dbReference type="SAM" id="Phobius"/>
    </source>
</evidence>
<proteinExistence type="predicted"/>
<dbReference type="NCBIfam" id="TIGR00410">
    <property type="entry name" value="lacE"/>
    <property type="match status" value="1"/>
</dbReference>
<feature type="transmembrane region" description="Helical" evidence="9">
    <location>
        <begin position="73"/>
        <end position="94"/>
    </location>
</feature>
<sequence>MKNNFTKWVNEKVVPPVLKFVNFKAIRALKDGILYTLPLLMIGSLFTLIANFPVKAVTDFLTQNGWMDPLNQINGATFSIVAIVAVLGVSYQYAKNEGVEPFACAVIALSSFLALMASTAPTPNGKTIVPNVIPKTWTSGQGMIAAIIIGLLVGWSYSWMIKKHWTIKMPDTVPSGVSNSFAALIPAAVILSVTFLVYAFFHFVWNTTFIEGIYKLIQTPLQGATDSIWGVMLYCFIATFFWWFGVHGGTIVTSIFYPILLANLTANQKILDAGRALTIANGAHVFTDQFTAILINMTGTGCTIGLAIYMFFFAKSQQTKQLGKLAIIPSIFNINEPIIYGTPIVMNPFLFIPFILTPLVIGLLDYWLMSIGVLPLFSGVQVPWTTPAIISGFILGGWRLALAQVVNICISIAIYFPFIRKIDMINLANEQKAAKAK</sequence>
<comment type="subcellular location">
    <subcellularLocation>
        <location evidence="1">Cell membrane</location>
        <topology evidence="1">Multi-pass membrane protein</topology>
    </subcellularLocation>
</comment>
<feature type="transmembrane region" description="Helical" evidence="9">
    <location>
        <begin position="349"/>
        <end position="369"/>
    </location>
</feature>
<keyword evidence="2 8" id="KW-0813">Transport</keyword>
<dbReference type="PANTHER" id="PTHR33989">
    <property type="match status" value="1"/>
</dbReference>
<evidence type="ECO:0000256" key="1">
    <source>
        <dbReference type="ARBA" id="ARBA00004651"/>
    </source>
</evidence>
<dbReference type="PROSITE" id="PS51105">
    <property type="entry name" value="PTS_EIIC_TYPE_3"/>
    <property type="match status" value="1"/>
</dbReference>
<comment type="caution">
    <text evidence="11">The sequence shown here is derived from an EMBL/GenBank/DDBJ whole genome shotgun (WGS) entry which is preliminary data.</text>
</comment>
<dbReference type="Pfam" id="PF02378">
    <property type="entry name" value="PTS_EIIC"/>
    <property type="match status" value="1"/>
</dbReference>
<dbReference type="InterPro" id="IPR004501">
    <property type="entry name" value="PTS_EIIC_3"/>
</dbReference>
<evidence type="ECO:0000256" key="5">
    <source>
        <dbReference type="ARBA" id="ARBA00022692"/>
    </source>
</evidence>
<dbReference type="InterPro" id="IPR004796">
    <property type="entry name" value="PTS_IIC_cello"/>
</dbReference>
<accession>A0ABS1LV67</accession>
<dbReference type="EMBL" id="JAEHNR010000033">
    <property type="protein sequence ID" value="MBL1071899.1"/>
    <property type="molecule type" value="Genomic_DNA"/>
</dbReference>
<keyword evidence="4 8" id="KW-0762">Sugar transport</keyword>
<name>A0ABS1LV67_9LACO</name>
<evidence type="ECO:0000256" key="6">
    <source>
        <dbReference type="ARBA" id="ARBA00022989"/>
    </source>
</evidence>
<evidence type="ECO:0000256" key="7">
    <source>
        <dbReference type="ARBA" id="ARBA00023136"/>
    </source>
</evidence>
<dbReference type="RefSeq" id="WP_202018062.1">
    <property type="nucleotide sequence ID" value="NZ_JAEHNR010000033.1"/>
</dbReference>
<feature type="transmembrane region" description="Helical" evidence="9">
    <location>
        <begin position="290"/>
        <end position="314"/>
    </location>
</feature>
<dbReference type="InterPro" id="IPR051088">
    <property type="entry name" value="PTS_Sugar-EIIC/EIIB"/>
</dbReference>
<evidence type="ECO:0000313" key="12">
    <source>
        <dbReference type="Proteomes" id="UP000640912"/>
    </source>
</evidence>
<keyword evidence="6 9" id="KW-1133">Transmembrane helix</keyword>
<evidence type="ECO:0000256" key="4">
    <source>
        <dbReference type="ARBA" id="ARBA00022597"/>
    </source>
</evidence>
<feature type="transmembrane region" description="Helical" evidence="9">
    <location>
        <begin position="101"/>
        <end position="120"/>
    </location>
</feature>
<feature type="transmembrane region" description="Helical" evidence="9">
    <location>
        <begin position="140"/>
        <end position="160"/>
    </location>
</feature>
<dbReference type="PANTHER" id="PTHR33989:SF4">
    <property type="entry name" value="PTS SYSTEM N,N'-DIACETYLCHITOBIOSE-SPECIFIC EIIC COMPONENT"/>
    <property type="match status" value="1"/>
</dbReference>
<evidence type="ECO:0000256" key="2">
    <source>
        <dbReference type="ARBA" id="ARBA00022448"/>
    </source>
</evidence>
<feature type="transmembrane region" description="Helical" evidence="9">
    <location>
        <begin position="33"/>
        <end position="53"/>
    </location>
</feature>
<gene>
    <name evidence="11" type="ORF">JEM47_05255</name>
</gene>
<evidence type="ECO:0000256" key="3">
    <source>
        <dbReference type="ARBA" id="ARBA00022475"/>
    </source>
</evidence>
<feature type="transmembrane region" description="Helical" evidence="9">
    <location>
        <begin position="181"/>
        <end position="205"/>
    </location>
</feature>
<organism evidence="11 12">
    <name type="scientific">Lactobacillus kitasatonis</name>
    <dbReference type="NCBI Taxonomy" id="237446"/>
    <lineage>
        <taxon>Bacteria</taxon>
        <taxon>Bacillati</taxon>
        <taxon>Bacillota</taxon>
        <taxon>Bacilli</taxon>
        <taxon>Lactobacillales</taxon>
        <taxon>Lactobacillaceae</taxon>
        <taxon>Lactobacillus</taxon>
    </lineage>
</organism>
<feature type="transmembrane region" description="Helical" evidence="9">
    <location>
        <begin position="389"/>
        <end position="416"/>
    </location>
</feature>
<reference evidence="11 12" key="1">
    <citation type="journal article" date="2021" name="Microorganisms">
        <title>Dual Inhibition of Salmonella enterica and Clostridium perfringens by New Probiotic Candidates Isolated from Chicken Intestinal Mucosa.</title>
        <authorList>
            <person name="Lone A."/>
            <person name="Mottawea W."/>
            <person name="Ait Chait Y."/>
            <person name="Hammami R."/>
        </authorList>
    </citation>
    <scope>NUCLEOTIDE SEQUENCE [LARGE SCALE GENOMIC DNA]</scope>
    <source>
        <strain evidence="11 12">A12</strain>
    </source>
</reference>
<evidence type="ECO:0000313" key="11">
    <source>
        <dbReference type="EMBL" id="MBL1071899.1"/>
    </source>
</evidence>
<dbReference type="InterPro" id="IPR003352">
    <property type="entry name" value="PTS_EIIC"/>
</dbReference>
<keyword evidence="5 9" id="KW-0812">Transmembrane</keyword>
<keyword evidence="7 8" id="KW-0472">Membrane</keyword>
<keyword evidence="3 8" id="KW-1003">Cell membrane</keyword>
<keyword evidence="12" id="KW-1185">Reference proteome</keyword>
<dbReference type="PIRSF" id="PIRSF006351">
    <property type="entry name" value="PTS_EIIC-Cellobiose"/>
    <property type="match status" value="1"/>
</dbReference>
<evidence type="ECO:0000256" key="8">
    <source>
        <dbReference type="PIRNR" id="PIRNR006351"/>
    </source>
</evidence>
<feature type="domain" description="PTS EIIC type-3" evidence="10">
    <location>
        <begin position="9"/>
        <end position="418"/>
    </location>
</feature>
<protein>
    <recommendedName>
        <fullName evidence="8">Permease IIC component</fullName>
    </recommendedName>
</protein>
<evidence type="ECO:0000259" key="10">
    <source>
        <dbReference type="PROSITE" id="PS51105"/>
    </source>
</evidence>